<proteinExistence type="predicted"/>
<dbReference type="Pfam" id="PF00375">
    <property type="entry name" value="SDF"/>
    <property type="match status" value="1"/>
</dbReference>
<keyword evidence="8" id="KW-1185">Reference proteome</keyword>
<dbReference type="AlphaFoldDB" id="A0A485AM14"/>
<dbReference type="InterPro" id="IPR001991">
    <property type="entry name" value="Na-dicarboxylate_symporter"/>
</dbReference>
<evidence type="ECO:0000256" key="1">
    <source>
        <dbReference type="ARBA" id="ARBA00004141"/>
    </source>
</evidence>
<evidence type="ECO:0000256" key="3">
    <source>
        <dbReference type="ARBA" id="ARBA00022692"/>
    </source>
</evidence>
<dbReference type="SUPFAM" id="SSF118215">
    <property type="entry name" value="Proton glutamate symport protein"/>
    <property type="match status" value="1"/>
</dbReference>
<keyword evidence="4 6" id="KW-1133">Transmembrane helix</keyword>
<organism evidence="7 8">
    <name type="scientific">Kluyvera cryocrescens</name>
    <name type="common">Kluyvera citrophila</name>
    <dbReference type="NCBI Taxonomy" id="580"/>
    <lineage>
        <taxon>Bacteria</taxon>
        <taxon>Pseudomonadati</taxon>
        <taxon>Pseudomonadota</taxon>
        <taxon>Gammaproteobacteria</taxon>
        <taxon>Enterobacterales</taxon>
        <taxon>Enterobacteriaceae</taxon>
        <taxon>Kluyvera</taxon>
    </lineage>
</organism>
<keyword evidence="2" id="KW-0813">Transport</keyword>
<dbReference type="Proteomes" id="UP000401081">
    <property type="component" value="Unassembled WGS sequence"/>
</dbReference>
<reference evidence="7 8" key="1">
    <citation type="submission" date="2019-03" db="EMBL/GenBank/DDBJ databases">
        <authorList>
            <consortium name="Pathogen Informatics"/>
        </authorList>
    </citation>
    <scope>NUCLEOTIDE SEQUENCE [LARGE SCALE GENOMIC DNA]</scope>
    <source>
        <strain evidence="7 8">NCTC12993</strain>
    </source>
</reference>
<accession>A0A485AM14</accession>
<dbReference type="InterPro" id="IPR036458">
    <property type="entry name" value="Na:dicarbo_symporter_sf"/>
</dbReference>
<evidence type="ECO:0000256" key="4">
    <source>
        <dbReference type="ARBA" id="ARBA00022989"/>
    </source>
</evidence>
<feature type="transmembrane region" description="Helical" evidence="6">
    <location>
        <begin position="12"/>
        <end position="33"/>
    </location>
</feature>
<sequence>MKAVGRTGAVALLYFEVVSTIALLIGLVIVNVVQPGAGYERRSGNSGCESGRYLCGTGKRSGDCRLPEWMSSRRA</sequence>
<dbReference type="Gene3D" id="1.10.3860.10">
    <property type="entry name" value="Sodium:dicarboxylate symporter"/>
    <property type="match status" value="1"/>
</dbReference>
<evidence type="ECO:0000256" key="5">
    <source>
        <dbReference type="ARBA" id="ARBA00023136"/>
    </source>
</evidence>
<evidence type="ECO:0000256" key="6">
    <source>
        <dbReference type="SAM" id="Phobius"/>
    </source>
</evidence>
<dbReference type="GO" id="GO:0015293">
    <property type="term" value="F:symporter activity"/>
    <property type="evidence" value="ECO:0007669"/>
    <property type="project" value="InterPro"/>
</dbReference>
<comment type="subcellular location">
    <subcellularLocation>
        <location evidence="1">Membrane</location>
        <topology evidence="1">Multi-pass membrane protein</topology>
    </subcellularLocation>
</comment>
<gene>
    <name evidence="7" type="primary">dctA_1</name>
    <name evidence="7" type="ORF">NCTC12993_02098</name>
</gene>
<name>A0A485AM14_KLUCR</name>
<dbReference type="GO" id="GO:0016020">
    <property type="term" value="C:membrane"/>
    <property type="evidence" value="ECO:0007669"/>
    <property type="project" value="UniProtKB-SubCell"/>
</dbReference>
<dbReference type="EMBL" id="CAADJD010000015">
    <property type="protein sequence ID" value="VFS61892.1"/>
    <property type="molecule type" value="Genomic_DNA"/>
</dbReference>
<keyword evidence="5 6" id="KW-0472">Membrane</keyword>
<evidence type="ECO:0000313" key="7">
    <source>
        <dbReference type="EMBL" id="VFS61892.1"/>
    </source>
</evidence>
<evidence type="ECO:0000256" key="2">
    <source>
        <dbReference type="ARBA" id="ARBA00022448"/>
    </source>
</evidence>
<keyword evidence="3 6" id="KW-0812">Transmembrane</keyword>
<evidence type="ECO:0000313" key="8">
    <source>
        <dbReference type="Proteomes" id="UP000401081"/>
    </source>
</evidence>
<protein>
    <submittedName>
        <fullName evidence="7">Aerobic C4-dicarboxylate transport protein</fullName>
    </submittedName>
</protein>